<dbReference type="Proteomes" id="UP000296706">
    <property type="component" value="Chromosome"/>
</dbReference>
<dbReference type="OrthoDB" id="241375at2157"/>
<gene>
    <name evidence="3" type="ORF">DV733_06310</name>
</gene>
<dbReference type="KEGG" id="hsn:DV733_06310"/>
<dbReference type="AlphaFoldDB" id="A0A4D6HBJ5"/>
<dbReference type="GeneID" id="39847460"/>
<dbReference type="RefSeq" id="WP_049995562.1">
    <property type="nucleotide sequence ID" value="NZ_CP031310.1"/>
</dbReference>
<dbReference type="InterPro" id="IPR059113">
    <property type="entry name" value="Znf_ribbon"/>
</dbReference>
<evidence type="ECO:0000313" key="4">
    <source>
        <dbReference type="Proteomes" id="UP000296706"/>
    </source>
</evidence>
<evidence type="ECO:0000259" key="2">
    <source>
        <dbReference type="Pfam" id="PF13248"/>
    </source>
</evidence>
<evidence type="ECO:0000256" key="1">
    <source>
        <dbReference type="SAM" id="MobiDB-lite"/>
    </source>
</evidence>
<dbReference type="Pfam" id="PF13248">
    <property type="entry name" value="Zn_ribbon_3"/>
    <property type="match status" value="1"/>
</dbReference>
<reference evidence="3 4" key="1">
    <citation type="journal article" date="2019" name="Nat. Commun.">
        <title>A new type of DNA phosphorothioation-based antiviral system in archaea.</title>
        <authorList>
            <person name="Xiong L."/>
            <person name="Liu S."/>
            <person name="Chen S."/>
            <person name="Xiao Y."/>
            <person name="Zhu B."/>
            <person name="Gao Y."/>
            <person name="Zhang Y."/>
            <person name="Chen B."/>
            <person name="Luo J."/>
            <person name="Deng Z."/>
            <person name="Chen X."/>
            <person name="Wang L."/>
            <person name="Chen S."/>
        </authorList>
    </citation>
    <scope>NUCLEOTIDE SEQUENCE [LARGE SCALE GENOMIC DNA]</scope>
    <source>
        <strain evidence="3 4">CBA1105</strain>
    </source>
</reference>
<evidence type="ECO:0000313" key="3">
    <source>
        <dbReference type="EMBL" id="QCC50881.1"/>
    </source>
</evidence>
<name>A0A4D6HBJ5_9EURY</name>
<feature type="region of interest" description="Disordered" evidence="1">
    <location>
        <begin position="31"/>
        <end position="74"/>
    </location>
</feature>
<proteinExistence type="predicted"/>
<dbReference type="EMBL" id="CP031310">
    <property type="protein sequence ID" value="QCC50881.1"/>
    <property type="molecule type" value="Genomic_DNA"/>
</dbReference>
<keyword evidence="4" id="KW-1185">Reference proteome</keyword>
<accession>A0A4D6HBJ5</accession>
<feature type="domain" description="Putative zinc-ribbon" evidence="2">
    <location>
        <begin position="1"/>
        <end position="25"/>
    </location>
</feature>
<organism evidence="3 4">
    <name type="scientific">Halapricum salinum</name>
    <dbReference type="NCBI Taxonomy" id="1457250"/>
    <lineage>
        <taxon>Archaea</taxon>
        <taxon>Methanobacteriati</taxon>
        <taxon>Methanobacteriota</taxon>
        <taxon>Stenosarchaea group</taxon>
        <taxon>Halobacteria</taxon>
        <taxon>Halobacteriales</taxon>
        <taxon>Haloarculaceae</taxon>
        <taxon>Halapricum</taxon>
    </lineage>
</organism>
<feature type="compositionally biased region" description="Low complexity" evidence="1">
    <location>
        <begin position="47"/>
        <end position="56"/>
    </location>
</feature>
<protein>
    <submittedName>
        <fullName evidence="3">Zinc ribbon domain-containing protein</fullName>
    </submittedName>
</protein>
<sequence length="212" mass="22293">MNTCPSCGAAVDTRDAHCRYCGAELYSETVPQQTAHRDDRHAAGQSTQGPPTAASQQPPPRQQRTRPHETGTDRRTLLAGGGAVVALGVGAFLVLGDNTEDDTATQPDTEQVRDVPAAAFGFDFDAASQGGQLTITCQSTADEIWATNLYVRGTDLARTGEWNGSTNDDGTITAGDSWRIPVDSSAYEVRVVWEPADGGQPSVLDSSAGPDA</sequence>